<dbReference type="EMBL" id="KK583242">
    <property type="protein sequence ID" value="KDO24454.1"/>
    <property type="molecule type" value="Genomic_DNA"/>
</dbReference>
<organism evidence="2 3">
    <name type="scientific">Saprolegnia parasitica (strain CBS 223.65)</name>
    <dbReference type="NCBI Taxonomy" id="695850"/>
    <lineage>
        <taxon>Eukaryota</taxon>
        <taxon>Sar</taxon>
        <taxon>Stramenopiles</taxon>
        <taxon>Oomycota</taxon>
        <taxon>Saprolegniomycetes</taxon>
        <taxon>Saprolegniales</taxon>
        <taxon>Saprolegniaceae</taxon>
        <taxon>Saprolegnia</taxon>
    </lineage>
</organism>
<dbReference type="Proteomes" id="UP000030745">
    <property type="component" value="Unassembled WGS sequence"/>
</dbReference>
<evidence type="ECO:0000313" key="2">
    <source>
        <dbReference type="EMBL" id="KDO24454.1"/>
    </source>
</evidence>
<dbReference type="AlphaFoldDB" id="A0A067C0X7"/>
<dbReference type="OrthoDB" id="10583415at2759"/>
<keyword evidence="3" id="KW-1185">Reference proteome</keyword>
<evidence type="ECO:0000256" key="1">
    <source>
        <dbReference type="SAM" id="SignalP"/>
    </source>
</evidence>
<feature type="chain" id="PRO_5001637282" evidence="1">
    <location>
        <begin position="31"/>
        <end position="136"/>
    </location>
</feature>
<gene>
    <name evidence="2" type="ORF">SPRG_20856</name>
</gene>
<proteinExistence type="predicted"/>
<sequence>MVKAEAGLAAAPSSIAHALYVLLLALAGDADLAAAVAKSAAHQPGLVAWIALHRALLLAARSSKASQGPHFASVVLEFDGFNDHVAAVVKTGQNTLSAKASFLGASELEKIRMAILVSNVAIEVVRGRRHQRAPTL</sequence>
<dbReference type="KEGG" id="spar:SPRG_20856"/>
<accession>A0A067C0X7</accession>
<protein>
    <submittedName>
        <fullName evidence="2">Uncharacterized protein</fullName>
    </submittedName>
</protein>
<dbReference type="RefSeq" id="XP_012204890.1">
    <property type="nucleotide sequence ID" value="XM_012349500.1"/>
</dbReference>
<reference evidence="2 3" key="1">
    <citation type="journal article" date="2013" name="PLoS Genet.">
        <title>Distinctive expansion of potential virulence genes in the genome of the oomycete fish pathogen Saprolegnia parasitica.</title>
        <authorList>
            <person name="Jiang R.H."/>
            <person name="de Bruijn I."/>
            <person name="Haas B.J."/>
            <person name="Belmonte R."/>
            <person name="Lobach L."/>
            <person name="Christie J."/>
            <person name="van den Ackerveken G."/>
            <person name="Bottin A."/>
            <person name="Bulone V."/>
            <person name="Diaz-Moreno S.M."/>
            <person name="Dumas B."/>
            <person name="Fan L."/>
            <person name="Gaulin E."/>
            <person name="Govers F."/>
            <person name="Grenville-Briggs L.J."/>
            <person name="Horner N.R."/>
            <person name="Levin J.Z."/>
            <person name="Mammella M."/>
            <person name="Meijer H.J."/>
            <person name="Morris P."/>
            <person name="Nusbaum C."/>
            <person name="Oome S."/>
            <person name="Phillips A.J."/>
            <person name="van Rooyen D."/>
            <person name="Rzeszutek E."/>
            <person name="Saraiva M."/>
            <person name="Secombes C.J."/>
            <person name="Seidl M.F."/>
            <person name="Snel B."/>
            <person name="Stassen J.H."/>
            <person name="Sykes S."/>
            <person name="Tripathy S."/>
            <person name="van den Berg H."/>
            <person name="Vega-Arreguin J.C."/>
            <person name="Wawra S."/>
            <person name="Young S.K."/>
            <person name="Zeng Q."/>
            <person name="Dieguez-Uribeondo J."/>
            <person name="Russ C."/>
            <person name="Tyler B.M."/>
            <person name="van West P."/>
        </authorList>
    </citation>
    <scope>NUCLEOTIDE SEQUENCE [LARGE SCALE GENOMIC DNA]</scope>
    <source>
        <strain evidence="2 3">CBS 223.65</strain>
    </source>
</reference>
<evidence type="ECO:0000313" key="3">
    <source>
        <dbReference type="Proteomes" id="UP000030745"/>
    </source>
</evidence>
<dbReference type="GeneID" id="24141860"/>
<name>A0A067C0X7_SAPPC</name>
<dbReference type="VEuPathDB" id="FungiDB:SPRG_20856"/>
<keyword evidence="1" id="KW-0732">Signal</keyword>
<feature type="signal peptide" evidence="1">
    <location>
        <begin position="1"/>
        <end position="30"/>
    </location>
</feature>